<comment type="similarity">
    <text evidence="1 8 9">Belongs to the peptidase S8 family.</text>
</comment>
<dbReference type="InterPro" id="IPR023827">
    <property type="entry name" value="Peptidase_S8_Asp-AS"/>
</dbReference>
<dbReference type="PANTHER" id="PTHR43806">
    <property type="entry name" value="PEPTIDASE S8"/>
    <property type="match status" value="1"/>
</dbReference>
<evidence type="ECO:0000256" key="6">
    <source>
        <dbReference type="ARBA" id="ARBA00022801"/>
    </source>
</evidence>
<dbReference type="Gene3D" id="2.60.40.10">
    <property type="entry name" value="Immunoglobulins"/>
    <property type="match status" value="1"/>
</dbReference>
<dbReference type="InterPro" id="IPR013783">
    <property type="entry name" value="Ig-like_fold"/>
</dbReference>
<feature type="domain" description="Peptidase S8/S53" evidence="10">
    <location>
        <begin position="116"/>
        <end position="504"/>
    </location>
</feature>
<evidence type="ECO:0000259" key="10">
    <source>
        <dbReference type="Pfam" id="PF00082"/>
    </source>
</evidence>
<reference evidence="13 14" key="1">
    <citation type="journal article" date="2023" name="Plant Dis.">
        <title>First Report of Diplodia intermedia Causing Canker and Dieback Diseases on Apple Trees in Canada.</title>
        <authorList>
            <person name="Ellouze W."/>
            <person name="Ilyukhin E."/>
            <person name="Sulman M."/>
            <person name="Ali S."/>
        </authorList>
    </citation>
    <scope>NUCLEOTIDE SEQUENCE [LARGE SCALE GENOMIC DNA]</scope>
    <source>
        <strain evidence="13 14">M45-28</strain>
    </source>
</reference>
<dbReference type="PANTHER" id="PTHR43806:SF66">
    <property type="entry name" value="SERIN ENDOPEPTIDASE"/>
    <property type="match status" value="1"/>
</dbReference>
<dbReference type="InterPro" id="IPR034187">
    <property type="entry name" value="Peptidases_S8_5"/>
</dbReference>
<comment type="caution">
    <text evidence="13">The sequence shown here is derived from an EMBL/GenBank/DDBJ whole genome shotgun (WGS) entry which is preliminary data.</text>
</comment>
<evidence type="ECO:0000256" key="4">
    <source>
        <dbReference type="ARBA" id="ARBA00022670"/>
    </source>
</evidence>
<dbReference type="Gene3D" id="3.40.50.200">
    <property type="entry name" value="Peptidase S8/S53 domain"/>
    <property type="match status" value="1"/>
</dbReference>
<evidence type="ECO:0000256" key="3">
    <source>
        <dbReference type="ARBA" id="ARBA00022525"/>
    </source>
</evidence>
<evidence type="ECO:0000256" key="1">
    <source>
        <dbReference type="ARBA" id="ARBA00011073"/>
    </source>
</evidence>
<dbReference type="InterPro" id="IPR036852">
    <property type="entry name" value="Peptidase_S8/S53_dom_sf"/>
</dbReference>
<keyword evidence="14" id="KW-1185">Reference proteome</keyword>
<evidence type="ECO:0000256" key="2">
    <source>
        <dbReference type="ARBA" id="ARBA00022512"/>
    </source>
</evidence>
<evidence type="ECO:0000256" key="8">
    <source>
        <dbReference type="PROSITE-ProRule" id="PRU01240"/>
    </source>
</evidence>
<dbReference type="PROSITE" id="PS51892">
    <property type="entry name" value="SUBTILASE"/>
    <property type="match status" value="1"/>
</dbReference>
<dbReference type="InterPro" id="IPR000209">
    <property type="entry name" value="Peptidase_S8/S53_dom"/>
</dbReference>
<proteinExistence type="inferred from homology"/>
<dbReference type="InterPro" id="IPR015500">
    <property type="entry name" value="Peptidase_S8_subtilisin-rel"/>
</dbReference>
<feature type="domain" description="C5a peptidase/Subtilisin-like protease SBT2-like Fn3-like" evidence="12">
    <location>
        <begin position="573"/>
        <end position="692"/>
    </location>
</feature>
<accession>A0ABR3TQW1</accession>
<evidence type="ECO:0000313" key="13">
    <source>
        <dbReference type="EMBL" id="KAL1641952.1"/>
    </source>
</evidence>
<feature type="active site" description="Charge relay system" evidence="8">
    <location>
        <position position="125"/>
    </location>
</feature>
<evidence type="ECO:0000256" key="7">
    <source>
        <dbReference type="ARBA" id="ARBA00022825"/>
    </source>
</evidence>
<dbReference type="SUPFAM" id="SSF52025">
    <property type="entry name" value="PA domain"/>
    <property type="match status" value="1"/>
</dbReference>
<evidence type="ECO:0000256" key="5">
    <source>
        <dbReference type="ARBA" id="ARBA00022729"/>
    </source>
</evidence>
<evidence type="ECO:0000259" key="12">
    <source>
        <dbReference type="Pfam" id="PF06280"/>
    </source>
</evidence>
<name>A0ABR3TQW1_9PEZI</name>
<dbReference type="InterPro" id="IPR046450">
    <property type="entry name" value="PA_dom_sf"/>
</dbReference>
<dbReference type="Pfam" id="PF06280">
    <property type="entry name" value="fn3_5"/>
    <property type="match status" value="1"/>
</dbReference>
<evidence type="ECO:0008006" key="15">
    <source>
        <dbReference type="Google" id="ProtNLM"/>
    </source>
</evidence>
<keyword evidence="5" id="KW-0732">Signal</keyword>
<dbReference type="PRINTS" id="PR00723">
    <property type="entry name" value="SUBTILISIN"/>
</dbReference>
<dbReference type="PROSITE" id="PS00137">
    <property type="entry name" value="SUBTILASE_HIS"/>
    <property type="match status" value="1"/>
</dbReference>
<dbReference type="CDD" id="cd07489">
    <property type="entry name" value="Peptidases_S8_5"/>
    <property type="match status" value="1"/>
</dbReference>
<evidence type="ECO:0000259" key="11">
    <source>
        <dbReference type="Pfam" id="PF02225"/>
    </source>
</evidence>
<dbReference type="Pfam" id="PF02225">
    <property type="entry name" value="PA"/>
    <property type="match status" value="1"/>
</dbReference>
<dbReference type="EMBL" id="JAKEKT020000036">
    <property type="protein sequence ID" value="KAL1641952.1"/>
    <property type="molecule type" value="Genomic_DNA"/>
</dbReference>
<dbReference type="Gene3D" id="3.50.30.30">
    <property type="match status" value="1"/>
</dbReference>
<dbReference type="InterPro" id="IPR003137">
    <property type="entry name" value="PA_domain"/>
</dbReference>
<dbReference type="PROSITE" id="PS00138">
    <property type="entry name" value="SUBTILASE_SER"/>
    <property type="match status" value="1"/>
</dbReference>
<feature type="active site" description="Charge relay system" evidence="8">
    <location>
        <position position="174"/>
    </location>
</feature>
<evidence type="ECO:0000256" key="9">
    <source>
        <dbReference type="RuleBase" id="RU003355"/>
    </source>
</evidence>
<dbReference type="Proteomes" id="UP001521184">
    <property type="component" value="Unassembled WGS sequence"/>
</dbReference>
<evidence type="ECO:0000313" key="14">
    <source>
        <dbReference type="Proteomes" id="UP001521184"/>
    </source>
</evidence>
<dbReference type="PROSITE" id="PS00136">
    <property type="entry name" value="SUBTILASE_ASP"/>
    <property type="match status" value="1"/>
</dbReference>
<feature type="active site" description="Charge relay system" evidence="8">
    <location>
        <position position="489"/>
    </location>
</feature>
<dbReference type="InterPro" id="IPR010435">
    <property type="entry name" value="C5a/SBT2-like_Fn3"/>
</dbReference>
<dbReference type="InterPro" id="IPR050131">
    <property type="entry name" value="Peptidase_S8_subtilisin-like"/>
</dbReference>
<keyword evidence="3" id="KW-0964">Secreted</keyword>
<dbReference type="InterPro" id="IPR022398">
    <property type="entry name" value="Peptidase_S8_His-AS"/>
</dbReference>
<dbReference type="CDD" id="cd02124">
    <property type="entry name" value="PA_PoS1_like"/>
    <property type="match status" value="1"/>
</dbReference>
<protein>
    <recommendedName>
        <fullName evidence="15">Minor extracellular protease vpr</fullName>
    </recommendedName>
</protein>
<dbReference type="Pfam" id="PF00082">
    <property type="entry name" value="Peptidase_S8"/>
    <property type="match status" value="1"/>
</dbReference>
<gene>
    <name evidence="13" type="ORF">SLS58_005788</name>
</gene>
<keyword evidence="2" id="KW-0134">Cell wall</keyword>
<feature type="domain" description="PA" evidence="11">
    <location>
        <begin position="342"/>
        <end position="417"/>
    </location>
</feature>
<dbReference type="SUPFAM" id="SSF52743">
    <property type="entry name" value="Subtilisin-like"/>
    <property type="match status" value="1"/>
</dbReference>
<sequence>MPGRTPLYYTSAAVPKRFIIEYHGDAAGLRAAPEPGIRVVQTFDSDVFSGVSVEADGRSVDDLAQLAGVARVWPMKSIRLSPPTGLQTFSDDAAATNYTVHTSTGVDKLHAAGVYGEGAVVAVVDTGIDYTHPALGGGIGDGFKVSGGYDFVGDGTWPLEEKTPDDDPMDQMGHGTHVSGIIAGQTDYWVGVAPKATLRGYKVFSTVDSTDEDTLIQSFLAAYADDVDIITASIGGASGFEDGAWAEVASRIVNKGVVVTIAAGNSGDAGPFFASSGSSGKDVLAIASVDADTFPAQPFFATFLTNSSSNTTTAGYIPATYNFPATIKDWPITPLTLNTSEAADACSALPASTGNLSQVIPLVRRGTCTFATKQANLQEFGAQYVLFYNNDSPLVSLSTDETGSLAGLITAEAGAAIIATVASGGTVLADFSANASVVGLYNAAGGGPSTFTSWGGLYDLSLKPDVAAPGGNIFSTYLDGAFAVQSGTSMATPYVAGIAALYIGALGGKNVHGAAFAKQLHAQIVASGGALPWTDGSGVDYGVAAPVPQVGNGLVNAFKVLNYSTALTWDKLELNDTANFRDTHTVQVANNGDVPLTYEFGVQDAAGFEALEEFDAAVYPSPRLRDFAELAPIEAVPGVALPTGDFTLAPGESRNATFTFTLPEGLNATALPVYSGKIVITASNGEQLSVPYFGLASDLNKEMTPVFETTYPFSTSGLANEDIKTKSSYTFNLTRASQDFPKVYVKLKWGIEELRWDIYEPGWTESQWEYPPVVGSNGYIGSATGWTGADSYSSFDPATQNASDVFAFPVADVYRNAQTEASYHTFWWFGALANGSNVAPGNYSMRFAALLPFGERAESGGWDVWSAPEIKVI</sequence>
<keyword evidence="6 8" id="KW-0378">Hydrolase</keyword>
<keyword evidence="4 8" id="KW-0645">Protease</keyword>
<organism evidence="13 14">
    <name type="scientific">Diplodia intermedia</name>
    <dbReference type="NCBI Taxonomy" id="856260"/>
    <lineage>
        <taxon>Eukaryota</taxon>
        <taxon>Fungi</taxon>
        <taxon>Dikarya</taxon>
        <taxon>Ascomycota</taxon>
        <taxon>Pezizomycotina</taxon>
        <taxon>Dothideomycetes</taxon>
        <taxon>Dothideomycetes incertae sedis</taxon>
        <taxon>Botryosphaeriales</taxon>
        <taxon>Botryosphaeriaceae</taxon>
        <taxon>Diplodia</taxon>
    </lineage>
</organism>
<dbReference type="InterPro" id="IPR023828">
    <property type="entry name" value="Peptidase_S8_Ser-AS"/>
</dbReference>
<keyword evidence="7 8" id="KW-0720">Serine protease</keyword>